<keyword evidence="3" id="KW-0285">Flavoprotein</keyword>
<gene>
    <name evidence="9" type="ORF">D9615_004436</name>
</gene>
<dbReference type="PROSITE" id="PS00624">
    <property type="entry name" value="GMC_OXRED_2"/>
    <property type="match status" value="1"/>
</dbReference>
<proteinExistence type="inferred from homology"/>
<feature type="transmembrane region" description="Helical" evidence="7">
    <location>
        <begin position="12"/>
        <end position="29"/>
    </location>
</feature>
<comment type="cofactor">
    <cofactor evidence="1 6">
        <name>FAD</name>
        <dbReference type="ChEBI" id="CHEBI:57692"/>
    </cofactor>
</comment>
<evidence type="ECO:0000256" key="5">
    <source>
        <dbReference type="PIRSR" id="PIRSR000137-1"/>
    </source>
</evidence>
<comment type="caution">
    <text evidence="9">The sequence shown here is derived from an EMBL/GenBank/DDBJ whole genome shotgun (WGS) entry which is preliminary data.</text>
</comment>
<keyword evidence="7" id="KW-0472">Membrane</keyword>
<dbReference type="Proteomes" id="UP000565441">
    <property type="component" value="Unassembled WGS sequence"/>
</dbReference>
<sequence length="671" mass="74475">MLHSPGGHSRSRRISAILTFTTFSLIFAFRRTQFAKSNKTLRILLTVTAAVLTVRLLRRNMFKLLAGSKYVTDLSRVGQRVGDVPAPKVEEFDIIIIGGGTAGCVLASRLTEDPSLRVLLLESGGSGKSLIFTRLPSAFTLLFHTKHVYELHTEPQAFAREATRYWPRGKMLGGCSSINAQMAQYGAPGDFDEWAKIIGDDSWSWDKFQRYFRKLEKYVPNPEYTGVDANGKGADGPVQIGYFNSFLPQSQDFVASCTKLNIPFNSDFNTTGGTRATTFPRNRQQIMTYIDKNSQRVSSETAYLTDDVLARQNLVVAIHASVTKIIFDTEATGGPRAVGVEFSKSKNGPKYQARARKEVVLSAGAVHSPHILMLSGVGNRKDLKKHEIPIIHDIPSVGYNLVDHPVVDLAFKDKKSTPKYMRPHSILEVFKLLGSVFQYFATRGGPLRTNVAEAAAFVRSDDPLLFEHSTEVHDTTSAADSPDLELFSTIFGYKDHGRYMYPVHTVGLHVTLLRPASRGMLRLKSSNPWDHPIIDPRYLEQHEDVEKLVRGVKLLFKVARTEPLASRVDHKATNPLLDHGLPQKSDEELGDIIRERVQTLYHPASTCRMAPLQDAGVVDSQLRVHGIQGLRVCDASVFPTIVSGHTAGAVYAIAEKLSDMLKAQYAVEKKA</sequence>
<dbReference type="Pfam" id="PF05199">
    <property type="entry name" value="GMC_oxred_C"/>
    <property type="match status" value="1"/>
</dbReference>
<dbReference type="Pfam" id="PF00732">
    <property type="entry name" value="GMC_oxred_N"/>
    <property type="match status" value="1"/>
</dbReference>
<dbReference type="GO" id="GO:0016614">
    <property type="term" value="F:oxidoreductase activity, acting on CH-OH group of donors"/>
    <property type="evidence" value="ECO:0007669"/>
    <property type="project" value="InterPro"/>
</dbReference>
<protein>
    <recommendedName>
        <fullName evidence="8">Glucose-methanol-choline oxidoreductase N-terminal domain-containing protein</fullName>
    </recommendedName>
</protein>
<dbReference type="PANTHER" id="PTHR11552:SF147">
    <property type="entry name" value="CHOLINE DEHYDROGENASE, MITOCHONDRIAL"/>
    <property type="match status" value="1"/>
</dbReference>
<evidence type="ECO:0000256" key="2">
    <source>
        <dbReference type="ARBA" id="ARBA00010790"/>
    </source>
</evidence>
<accession>A0A8H5M656</accession>
<dbReference type="InterPro" id="IPR036188">
    <property type="entry name" value="FAD/NAD-bd_sf"/>
</dbReference>
<evidence type="ECO:0000256" key="6">
    <source>
        <dbReference type="PIRSR" id="PIRSR000137-2"/>
    </source>
</evidence>
<dbReference type="EMBL" id="JAACJP010000009">
    <property type="protein sequence ID" value="KAF5382119.1"/>
    <property type="molecule type" value="Genomic_DNA"/>
</dbReference>
<dbReference type="PIRSF" id="PIRSF000137">
    <property type="entry name" value="Alcohol_oxidase"/>
    <property type="match status" value="1"/>
</dbReference>
<evidence type="ECO:0000259" key="8">
    <source>
        <dbReference type="PROSITE" id="PS00624"/>
    </source>
</evidence>
<dbReference type="InterPro" id="IPR000172">
    <property type="entry name" value="GMC_OxRdtase_N"/>
</dbReference>
<evidence type="ECO:0000256" key="4">
    <source>
        <dbReference type="ARBA" id="ARBA00022827"/>
    </source>
</evidence>
<comment type="similarity">
    <text evidence="2">Belongs to the GMC oxidoreductase family.</text>
</comment>
<dbReference type="SUPFAM" id="SSF54373">
    <property type="entry name" value="FAD-linked reductases, C-terminal domain"/>
    <property type="match status" value="1"/>
</dbReference>
<feature type="domain" description="Glucose-methanol-choline oxidoreductase N-terminal" evidence="8">
    <location>
        <begin position="364"/>
        <end position="378"/>
    </location>
</feature>
<evidence type="ECO:0000313" key="9">
    <source>
        <dbReference type="EMBL" id="KAF5382119.1"/>
    </source>
</evidence>
<organism evidence="9 10">
    <name type="scientific">Tricholomella constricta</name>
    <dbReference type="NCBI Taxonomy" id="117010"/>
    <lineage>
        <taxon>Eukaryota</taxon>
        <taxon>Fungi</taxon>
        <taxon>Dikarya</taxon>
        <taxon>Basidiomycota</taxon>
        <taxon>Agaricomycotina</taxon>
        <taxon>Agaricomycetes</taxon>
        <taxon>Agaricomycetidae</taxon>
        <taxon>Agaricales</taxon>
        <taxon>Tricholomatineae</taxon>
        <taxon>Lyophyllaceae</taxon>
        <taxon>Tricholomella</taxon>
    </lineage>
</organism>
<dbReference type="AlphaFoldDB" id="A0A8H5M656"/>
<name>A0A8H5M656_9AGAR</name>
<keyword evidence="7" id="KW-1133">Transmembrane helix</keyword>
<feature type="binding site" evidence="6">
    <location>
        <position position="322"/>
    </location>
    <ligand>
        <name>FAD</name>
        <dbReference type="ChEBI" id="CHEBI:57692"/>
    </ligand>
</feature>
<evidence type="ECO:0000256" key="7">
    <source>
        <dbReference type="SAM" id="Phobius"/>
    </source>
</evidence>
<evidence type="ECO:0000256" key="3">
    <source>
        <dbReference type="ARBA" id="ARBA00022630"/>
    </source>
</evidence>
<reference evidence="9 10" key="1">
    <citation type="journal article" date="2020" name="ISME J.">
        <title>Uncovering the hidden diversity of litter-decomposition mechanisms in mushroom-forming fungi.</title>
        <authorList>
            <person name="Floudas D."/>
            <person name="Bentzer J."/>
            <person name="Ahren D."/>
            <person name="Johansson T."/>
            <person name="Persson P."/>
            <person name="Tunlid A."/>
        </authorList>
    </citation>
    <scope>NUCLEOTIDE SEQUENCE [LARGE SCALE GENOMIC DNA]</scope>
    <source>
        <strain evidence="9 10">CBS 661.87</strain>
    </source>
</reference>
<dbReference type="Gene3D" id="3.50.50.60">
    <property type="entry name" value="FAD/NAD(P)-binding domain"/>
    <property type="match status" value="1"/>
</dbReference>
<evidence type="ECO:0000256" key="1">
    <source>
        <dbReference type="ARBA" id="ARBA00001974"/>
    </source>
</evidence>
<dbReference type="SUPFAM" id="SSF51905">
    <property type="entry name" value="FAD/NAD(P)-binding domain"/>
    <property type="match status" value="1"/>
</dbReference>
<dbReference type="OrthoDB" id="269227at2759"/>
<feature type="active site" description="Proton acceptor" evidence="5">
    <location>
        <position position="645"/>
    </location>
</feature>
<dbReference type="PANTHER" id="PTHR11552">
    <property type="entry name" value="GLUCOSE-METHANOL-CHOLINE GMC OXIDOREDUCTASE"/>
    <property type="match status" value="1"/>
</dbReference>
<dbReference type="InterPro" id="IPR012132">
    <property type="entry name" value="GMC_OxRdtase"/>
</dbReference>
<keyword evidence="7" id="KW-0812">Transmembrane</keyword>
<dbReference type="GO" id="GO:0050660">
    <property type="term" value="F:flavin adenine dinucleotide binding"/>
    <property type="evidence" value="ECO:0007669"/>
    <property type="project" value="InterPro"/>
</dbReference>
<feature type="transmembrane region" description="Helical" evidence="7">
    <location>
        <begin position="41"/>
        <end position="58"/>
    </location>
</feature>
<feature type="active site" description="Proton donor" evidence="5">
    <location>
        <position position="602"/>
    </location>
</feature>
<dbReference type="Gene3D" id="3.30.560.10">
    <property type="entry name" value="Glucose Oxidase, domain 3"/>
    <property type="match status" value="1"/>
</dbReference>
<dbReference type="InterPro" id="IPR007867">
    <property type="entry name" value="GMC_OxRtase_C"/>
</dbReference>
<evidence type="ECO:0000313" key="10">
    <source>
        <dbReference type="Proteomes" id="UP000565441"/>
    </source>
</evidence>
<keyword evidence="4 6" id="KW-0274">FAD</keyword>
<keyword evidence="10" id="KW-1185">Reference proteome</keyword>